<proteinExistence type="predicted"/>
<dbReference type="Proteomes" id="UP000494249">
    <property type="component" value="Unassembled WGS sequence"/>
</dbReference>
<accession>A0A6J5A455</accession>
<gene>
    <name evidence="1" type="ORF">LMG22037_01078</name>
</gene>
<evidence type="ECO:0000313" key="1">
    <source>
        <dbReference type="EMBL" id="CAB3653065.1"/>
    </source>
</evidence>
<protein>
    <submittedName>
        <fullName evidence="1">Uncharacterized protein</fullName>
    </submittedName>
</protein>
<dbReference type="EMBL" id="CADIKB010000003">
    <property type="protein sequence ID" value="CAB3653065.1"/>
    <property type="molecule type" value="Genomic_DNA"/>
</dbReference>
<sequence>MLVLMRFPCVCSAPGMGFGGFGRLARDGPARRLLFPLFLLLPATSMRQTFSPQALGSMRQAMIERDLAHIEHVLLHSHASARDNSALPLSYWHDRLRRIKDGGQLWGVHLRKIDSLQRVLDAELSPG</sequence>
<reference evidence="1 2" key="1">
    <citation type="submission" date="2020-04" db="EMBL/GenBank/DDBJ databases">
        <authorList>
            <person name="De Canck E."/>
        </authorList>
    </citation>
    <scope>NUCLEOTIDE SEQUENCE [LARGE SCALE GENOMIC DNA]</scope>
    <source>
        <strain evidence="1 2">LMG 22037</strain>
    </source>
</reference>
<dbReference type="AlphaFoldDB" id="A0A6J5A455"/>
<evidence type="ECO:0000313" key="2">
    <source>
        <dbReference type="Proteomes" id="UP000494249"/>
    </source>
</evidence>
<name>A0A6J5A455_9BURK</name>
<organism evidence="1 2">
    <name type="scientific">Paraburkholderia phenoliruptrix</name>
    <dbReference type="NCBI Taxonomy" id="252970"/>
    <lineage>
        <taxon>Bacteria</taxon>
        <taxon>Pseudomonadati</taxon>
        <taxon>Pseudomonadota</taxon>
        <taxon>Betaproteobacteria</taxon>
        <taxon>Burkholderiales</taxon>
        <taxon>Burkholderiaceae</taxon>
        <taxon>Paraburkholderia</taxon>
    </lineage>
</organism>